<evidence type="ECO:0000313" key="4">
    <source>
        <dbReference type="Proteomes" id="UP000784294"/>
    </source>
</evidence>
<protein>
    <recommendedName>
        <fullName evidence="2">Dynein heavy chain C-terminal domain-containing protein</fullName>
    </recommendedName>
</protein>
<dbReference type="AlphaFoldDB" id="A0A3S5CJ90"/>
<dbReference type="PANTHER" id="PTHR22878">
    <property type="entry name" value="DYNEIN HEAVY CHAIN 6, AXONEMAL-LIKE-RELATED"/>
    <property type="match status" value="1"/>
</dbReference>
<evidence type="ECO:0000313" key="3">
    <source>
        <dbReference type="EMBL" id="VEL25970.1"/>
    </source>
</evidence>
<dbReference type="InterPro" id="IPR026983">
    <property type="entry name" value="DHC"/>
</dbReference>
<keyword evidence="1" id="KW-1133">Transmembrane helix</keyword>
<sequence>MIQFNTPLIFWISGFYFTQSFLAGVLQNYARKYTIPIDTLGFEFTVTNVYIRDVVALSSLASSTRVTTSDGAAVTSEAATRLMTSVAIVPVNKAVPNTRLNQLSNGLESPEDGAYIVGIFLEGARWDTTEDQ</sequence>
<evidence type="ECO:0000259" key="2">
    <source>
        <dbReference type="Pfam" id="PF18199"/>
    </source>
</evidence>
<accession>A0A3S5CJ90</accession>
<dbReference type="EMBL" id="CAAALY010077244">
    <property type="protein sequence ID" value="VEL25970.1"/>
    <property type="molecule type" value="Genomic_DNA"/>
</dbReference>
<dbReference type="InterPro" id="IPR043160">
    <property type="entry name" value="Dynein_C_barrel"/>
</dbReference>
<reference evidence="3" key="1">
    <citation type="submission" date="2018-11" db="EMBL/GenBank/DDBJ databases">
        <authorList>
            <consortium name="Pathogen Informatics"/>
        </authorList>
    </citation>
    <scope>NUCLEOTIDE SEQUENCE</scope>
</reference>
<comment type="caution">
    <text evidence="3">The sequence shown here is derived from an EMBL/GenBank/DDBJ whole genome shotgun (WGS) entry which is preliminary data.</text>
</comment>
<feature type="domain" description="Dynein heavy chain C-terminal" evidence="2">
    <location>
        <begin position="5"/>
        <end position="131"/>
    </location>
</feature>
<proteinExistence type="predicted"/>
<name>A0A3S5CJ90_9PLAT</name>
<organism evidence="3 4">
    <name type="scientific">Protopolystoma xenopodis</name>
    <dbReference type="NCBI Taxonomy" id="117903"/>
    <lineage>
        <taxon>Eukaryota</taxon>
        <taxon>Metazoa</taxon>
        <taxon>Spiralia</taxon>
        <taxon>Lophotrochozoa</taxon>
        <taxon>Platyhelminthes</taxon>
        <taxon>Monogenea</taxon>
        <taxon>Polyopisthocotylea</taxon>
        <taxon>Polystomatidea</taxon>
        <taxon>Polystomatidae</taxon>
        <taxon>Protopolystoma</taxon>
    </lineage>
</organism>
<keyword evidence="4" id="KW-1185">Reference proteome</keyword>
<keyword evidence="1" id="KW-0472">Membrane</keyword>
<dbReference type="PANTHER" id="PTHR22878:SF68">
    <property type="entry name" value="DYNEIN HEAVY CHAIN 6, AXONEMAL-LIKE"/>
    <property type="match status" value="1"/>
</dbReference>
<keyword evidence="1" id="KW-0812">Transmembrane</keyword>
<dbReference type="Proteomes" id="UP000784294">
    <property type="component" value="Unassembled WGS sequence"/>
</dbReference>
<dbReference type="InterPro" id="IPR041228">
    <property type="entry name" value="Dynein_C"/>
</dbReference>
<dbReference type="OrthoDB" id="5593012at2759"/>
<gene>
    <name evidence="3" type="ORF">PXEA_LOCUS19410</name>
</gene>
<dbReference type="GO" id="GO:0007018">
    <property type="term" value="P:microtubule-based movement"/>
    <property type="evidence" value="ECO:0007669"/>
    <property type="project" value="InterPro"/>
</dbReference>
<dbReference type="Gene3D" id="3.10.490.20">
    <property type="match status" value="1"/>
</dbReference>
<feature type="transmembrane region" description="Helical" evidence="1">
    <location>
        <begin position="6"/>
        <end position="26"/>
    </location>
</feature>
<dbReference type="GO" id="GO:0045505">
    <property type="term" value="F:dynein intermediate chain binding"/>
    <property type="evidence" value="ECO:0007669"/>
    <property type="project" value="InterPro"/>
</dbReference>
<dbReference type="GO" id="GO:0030286">
    <property type="term" value="C:dynein complex"/>
    <property type="evidence" value="ECO:0007669"/>
    <property type="project" value="InterPro"/>
</dbReference>
<evidence type="ECO:0000256" key="1">
    <source>
        <dbReference type="SAM" id="Phobius"/>
    </source>
</evidence>
<dbReference type="GO" id="GO:0051959">
    <property type="term" value="F:dynein light intermediate chain binding"/>
    <property type="evidence" value="ECO:0007669"/>
    <property type="project" value="InterPro"/>
</dbReference>
<dbReference type="Pfam" id="PF18199">
    <property type="entry name" value="Dynein_C"/>
    <property type="match status" value="1"/>
</dbReference>